<dbReference type="Gene3D" id="3.30.565.10">
    <property type="entry name" value="Histidine kinase-like ATPase, C-terminal domain"/>
    <property type="match status" value="1"/>
</dbReference>
<evidence type="ECO:0000256" key="16">
    <source>
        <dbReference type="SAM" id="Phobius"/>
    </source>
</evidence>
<evidence type="ECO:0000259" key="18">
    <source>
        <dbReference type="PROSITE" id="PS50885"/>
    </source>
</evidence>
<organism evidence="19 20">
    <name type="scientific">Pararobbsia alpina</name>
    <dbReference type="NCBI Taxonomy" id="621374"/>
    <lineage>
        <taxon>Bacteria</taxon>
        <taxon>Pseudomonadati</taxon>
        <taxon>Pseudomonadota</taxon>
        <taxon>Betaproteobacteria</taxon>
        <taxon>Burkholderiales</taxon>
        <taxon>Burkholderiaceae</taxon>
        <taxon>Pararobbsia</taxon>
    </lineage>
</organism>
<dbReference type="InterPro" id="IPR038421">
    <property type="entry name" value="RisS_PPD_sf"/>
</dbReference>
<dbReference type="SMART" id="SM00388">
    <property type="entry name" value="HisKA"/>
    <property type="match status" value="1"/>
</dbReference>
<feature type="transmembrane region" description="Helical" evidence="16">
    <location>
        <begin position="161"/>
        <end position="183"/>
    </location>
</feature>
<dbReference type="SMART" id="SM00387">
    <property type="entry name" value="HATPase_c"/>
    <property type="match status" value="1"/>
</dbReference>
<dbReference type="PROSITE" id="PS50109">
    <property type="entry name" value="HIS_KIN"/>
    <property type="match status" value="1"/>
</dbReference>
<feature type="domain" description="Histidine kinase" evidence="17">
    <location>
        <begin position="241"/>
        <end position="447"/>
    </location>
</feature>
<evidence type="ECO:0000256" key="12">
    <source>
        <dbReference type="ARBA" id="ARBA00022989"/>
    </source>
</evidence>
<dbReference type="EMBL" id="CADIKM010000028">
    <property type="protein sequence ID" value="CAB3798166.1"/>
    <property type="molecule type" value="Genomic_DNA"/>
</dbReference>
<keyword evidence="10" id="KW-0418">Kinase</keyword>
<dbReference type="Gene3D" id="3.30.450.300">
    <property type="entry name" value="Sensor histidine kinase RisS, periplasmic domain"/>
    <property type="match status" value="1"/>
</dbReference>
<dbReference type="GO" id="GO:0000155">
    <property type="term" value="F:phosphorelay sensor kinase activity"/>
    <property type="evidence" value="ECO:0007669"/>
    <property type="project" value="InterPro"/>
</dbReference>
<name>A0A6S7BZU8_9BURK</name>
<dbReference type="Gene3D" id="1.10.287.130">
    <property type="match status" value="1"/>
</dbReference>
<dbReference type="GO" id="GO:0005886">
    <property type="term" value="C:plasma membrane"/>
    <property type="evidence" value="ECO:0007669"/>
    <property type="project" value="UniProtKB-SubCell"/>
</dbReference>
<dbReference type="InterPro" id="IPR003660">
    <property type="entry name" value="HAMP_dom"/>
</dbReference>
<keyword evidence="9" id="KW-0547">Nucleotide-binding</keyword>
<evidence type="ECO:0000256" key="2">
    <source>
        <dbReference type="ARBA" id="ARBA00004429"/>
    </source>
</evidence>
<evidence type="ECO:0000256" key="7">
    <source>
        <dbReference type="ARBA" id="ARBA00022679"/>
    </source>
</evidence>
<dbReference type="InterPro" id="IPR036097">
    <property type="entry name" value="HisK_dim/P_sf"/>
</dbReference>
<dbReference type="SUPFAM" id="SSF47384">
    <property type="entry name" value="Homodimeric domain of signal transducing histidine kinase"/>
    <property type="match status" value="1"/>
</dbReference>
<feature type="compositionally biased region" description="Basic and acidic residues" evidence="15">
    <location>
        <begin position="448"/>
        <end position="482"/>
    </location>
</feature>
<proteinExistence type="predicted"/>
<evidence type="ECO:0000259" key="17">
    <source>
        <dbReference type="PROSITE" id="PS50109"/>
    </source>
</evidence>
<evidence type="ECO:0000256" key="5">
    <source>
        <dbReference type="ARBA" id="ARBA00022519"/>
    </source>
</evidence>
<comment type="catalytic activity">
    <reaction evidence="1">
        <text>ATP + protein L-histidine = ADP + protein N-phospho-L-histidine.</text>
        <dbReference type="EC" id="2.7.13.3"/>
    </reaction>
</comment>
<evidence type="ECO:0000256" key="15">
    <source>
        <dbReference type="SAM" id="MobiDB-lite"/>
    </source>
</evidence>
<sequence>MRVDRRLLTLAFGGLFWRTFLLIALLIAVSLAAWFQSFRVIEREPRAQRVALQLVAIVKLTRTALLYSDPDLRRALLQDLESNEGVRVYPREPSDKYQLQPDESLNRLIEIDVRGRLGNETVIAQSVNDIPGVWISFKIDDDDYWVALDRDQLDNVTGLQWLGWGIFALALSLFGAAFITSLVNRPFARLALAARKLGSGQVPDPLPERGMGVAAETNRSFNQMVRDLEQLEADRAVMLAGISHDLRTPLARLRLETEMSPADILTKDAMVDDIEQMDRIIGRFLDYARPAQRTAEVVDLSALVREIAGRMASEDGVDLTLELADRALIEGDSTDMRRVIANLLENARKYGKRSEEEIPQIRVATYAQHGQVDIFVSDRGPGIPEDQIALVTRPFYRVDAARTQADGTGLGMAIVLRLVSRHRGALRLRNRQPGPGLEVSLNFPEYRGPGRDGDLVRDVARDGVRDTARESKRDSRDSKREA</sequence>
<evidence type="ECO:0000256" key="9">
    <source>
        <dbReference type="ARBA" id="ARBA00022741"/>
    </source>
</evidence>
<protein>
    <recommendedName>
        <fullName evidence="3">histidine kinase</fullName>
        <ecNumber evidence="3">2.7.13.3</ecNumber>
    </recommendedName>
</protein>
<dbReference type="InterPro" id="IPR004358">
    <property type="entry name" value="Sig_transdc_His_kin-like_C"/>
</dbReference>
<dbReference type="PANTHER" id="PTHR44936">
    <property type="entry name" value="SENSOR PROTEIN CREC"/>
    <property type="match status" value="1"/>
</dbReference>
<dbReference type="InterPro" id="IPR003594">
    <property type="entry name" value="HATPase_dom"/>
</dbReference>
<dbReference type="GO" id="GO:0005524">
    <property type="term" value="F:ATP binding"/>
    <property type="evidence" value="ECO:0007669"/>
    <property type="project" value="UniProtKB-KW"/>
</dbReference>
<dbReference type="Proteomes" id="UP000494115">
    <property type="component" value="Unassembled WGS sequence"/>
</dbReference>
<evidence type="ECO:0000256" key="11">
    <source>
        <dbReference type="ARBA" id="ARBA00022840"/>
    </source>
</evidence>
<dbReference type="Pfam" id="PF16524">
    <property type="entry name" value="RisS_PPD"/>
    <property type="match status" value="1"/>
</dbReference>
<keyword evidence="12 16" id="KW-1133">Transmembrane helix</keyword>
<keyword evidence="11" id="KW-0067">ATP-binding</keyword>
<dbReference type="PROSITE" id="PS50885">
    <property type="entry name" value="HAMP"/>
    <property type="match status" value="1"/>
</dbReference>
<gene>
    <name evidence="19" type="primary">envZ</name>
    <name evidence="19" type="ORF">LMG28138_04405</name>
</gene>
<dbReference type="InterPro" id="IPR036890">
    <property type="entry name" value="HATPase_C_sf"/>
</dbReference>
<keyword evidence="13" id="KW-0902">Two-component regulatory system</keyword>
<dbReference type="InterPro" id="IPR005467">
    <property type="entry name" value="His_kinase_dom"/>
</dbReference>
<feature type="region of interest" description="Disordered" evidence="15">
    <location>
        <begin position="429"/>
        <end position="482"/>
    </location>
</feature>
<dbReference type="Pfam" id="PF02518">
    <property type="entry name" value="HATPase_c"/>
    <property type="match status" value="1"/>
</dbReference>
<reference evidence="19 20" key="1">
    <citation type="submission" date="2020-04" db="EMBL/GenBank/DDBJ databases">
        <authorList>
            <person name="De Canck E."/>
        </authorList>
    </citation>
    <scope>NUCLEOTIDE SEQUENCE [LARGE SCALE GENOMIC DNA]</scope>
    <source>
        <strain evidence="19 20">LMG 28138</strain>
    </source>
</reference>
<evidence type="ECO:0000256" key="3">
    <source>
        <dbReference type="ARBA" id="ARBA00012438"/>
    </source>
</evidence>
<evidence type="ECO:0000313" key="20">
    <source>
        <dbReference type="Proteomes" id="UP000494115"/>
    </source>
</evidence>
<keyword evidence="20" id="KW-1185">Reference proteome</keyword>
<keyword evidence="6" id="KW-0597">Phosphoprotein</keyword>
<comment type="subcellular location">
    <subcellularLocation>
        <location evidence="2">Cell inner membrane</location>
        <topology evidence="2">Multi-pass membrane protein</topology>
    </subcellularLocation>
</comment>
<feature type="domain" description="HAMP" evidence="18">
    <location>
        <begin position="181"/>
        <end position="233"/>
    </location>
</feature>
<dbReference type="InterPro" id="IPR003661">
    <property type="entry name" value="HisK_dim/P_dom"/>
</dbReference>
<dbReference type="PRINTS" id="PR00344">
    <property type="entry name" value="BCTRLSENSOR"/>
</dbReference>
<dbReference type="InterPro" id="IPR032408">
    <property type="entry name" value="RisS_PPD"/>
</dbReference>
<dbReference type="AlphaFoldDB" id="A0A6S7BZU8"/>
<evidence type="ECO:0000256" key="10">
    <source>
        <dbReference type="ARBA" id="ARBA00022777"/>
    </source>
</evidence>
<keyword evidence="8 16" id="KW-0812">Transmembrane</keyword>
<dbReference type="InterPro" id="IPR050980">
    <property type="entry name" value="2C_sensor_his_kinase"/>
</dbReference>
<keyword evidence="7 19" id="KW-0808">Transferase</keyword>
<evidence type="ECO:0000256" key="14">
    <source>
        <dbReference type="ARBA" id="ARBA00023136"/>
    </source>
</evidence>
<evidence type="ECO:0000256" key="1">
    <source>
        <dbReference type="ARBA" id="ARBA00000085"/>
    </source>
</evidence>
<evidence type="ECO:0000256" key="6">
    <source>
        <dbReference type="ARBA" id="ARBA00022553"/>
    </source>
</evidence>
<keyword evidence="5" id="KW-0997">Cell inner membrane</keyword>
<keyword evidence="4" id="KW-1003">Cell membrane</keyword>
<dbReference type="Pfam" id="PF00512">
    <property type="entry name" value="HisKA"/>
    <property type="match status" value="1"/>
</dbReference>
<evidence type="ECO:0000256" key="13">
    <source>
        <dbReference type="ARBA" id="ARBA00023012"/>
    </source>
</evidence>
<dbReference type="SMART" id="SM00304">
    <property type="entry name" value="HAMP"/>
    <property type="match status" value="1"/>
</dbReference>
<dbReference type="PANTHER" id="PTHR44936:SF5">
    <property type="entry name" value="SENSOR HISTIDINE KINASE ENVZ"/>
    <property type="match status" value="1"/>
</dbReference>
<evidence type="ECO:0000313" key="19">
    <source>
        <dbReference type="EMBL" id="CAB3798166.1"/>
    </source>
</evidence>
<evidence type="ECO:0000256" key="8">
    <source>
        <dbReference type="ARBA" id="ARBA00022692"/>
    </source>
</evidence>
<evidence type="ECO:0000256" key="4">
    <source>
        <dbReference type="ARBA" id="ARBA00022475"/>
    </source>
</evidence>
<dbReference type="SUPFAM" id="SSF55874">
    <property type="entry name" value="ATPase domain of HSP90 chaperone/DNA topoisomerase II/histidine kinase"/>
    <property type="match status" value="1"/>
</dbReference>
<accession>A0A6S7BZU8</accession>
<dbReference type="EC" id="2.7.13.3" evidence="3"/>
<dbReference type="CDD" id="cd00082">
    <property type="entry name" value="HisKA"/>
    <property type="match status" value="1"/>
</dbReference>
<keyword evidence="14 16" id="KW-0472">Membrane</keyword>